<dbReference type="Proteomes" id="UP000242519">
    <property type="component" value="Unassembled WGS sequence"/>
</dbReference>
<dbReference type="Gene3D" id="3.90.228.10">
    <property type="match status" value="1"/>
</dbReference>
<dbReference type="GO" id="GO:0016779">
    <property type="term" value="F:nucleotidyltransferase activity"/>
    <property type="evidence" value="ECO:0007669"/>
    <property type="project" value="UniProtKB-KW"/>
</dbReference>
<organism evidence="7 8">
    <name type="scientific">Diplocarpon coronariae</name>
    <dbReference type="NCBI Taxonomy" id="2795749"/>
    <lineage>
        <taxon>Eukaryota</taxon>
        <taxon>Fungi</taxon>
        <taxon>Dikarya</taxon>
        <taxon>Ascomycota</taxon>
        <taxon>Pezizomycotina</taxon>
        <taxon>Leotiomycetes</taxon>
        <taxon>Helotiales</taxon>
        <taxon>Drepanopezizaceae</taxon>
        <taxon>Diplocarpon</taxon>
    </lineage>
</organism>
<dbReference type="Pfam" id="PF00644">
    <property type="entry name" value="PARP"/>
    <property type="match status" value="1"/>
</dbReference>
<dbReference type="SUPFAM" id="SSF56399">
    <property type="entry name" value="ADP-ribosylation"/>
    <property type="match status" value="1"/>
</dbReference>
<evidence type="ECO:0000256" key="2">
    <source>
        <dbReference type="ARBA" id="ARBA00022679"/>
    </source>
</evidence>
<evidence type="ECO:0000313" key="8">
    <source>
        <dbReference type="Proteomes" id="UP000242519"/>
    </source>
</evidence>
<dbReference type="CDD" id="cd23802">
    <property type="entry name" value="UBCc_UBE2Q"/>
    <property type="match status" value="1"/>
</dbReference>
<dbReference type="GO" id="GO:0003950">
    <property type="term" value="F:NAD+ poly-ADP-ribosyltransferase activity"/>
    <property type="evidence" value="ECO:0007669"/>
    <property type="project" value="InterPro"/>
</dbReference>
<feature type="compositionally biased region" description="Basic and acidic residues" evidence="5">
    <location>
        <begin position="890"/>
        <end position="905"/>
    </location>
</feature>
<dbReference type="Pfam" id="PF00179">
    <property type="entry name" value="UQ_con"/>
    <property type="match status" value="1"/>
</dbReference>
<dbReference type="AlphaFoldDB" id="A0A218ZCV2"/>
<evidence type="ECO:0000256" key="5">
    <source>
        <dbReference type="SAM" id="MobiDB-lite"/>
    </source>
</evidence>
<sequence length="1203" mass="133274">MPRKAFLADIQAAIDLKIPGISSITKQDEELLVTFVPASGHPIEIILVVQPDVASYPSESMIMAYTNTQGVPTSAAAVLEDVVSCSFGIRIPVIITTFSQKIQMAIAGALPEEPLSIDDKKDTKILYAGSGDEEDQEDECSEEEEYFPVDDDDFGISLLQQQGSATYSNASRHISQDSASKINNRIRHDLRAAKFAGFNIGVLSGMKAESVSSILSLSVRIAKLGLSEEAIQAWDLEPQQYIILLIRYSNGYRSFEDIDTQSARSQDISFRVGVSNNYKCTLLEALAAFSDLAKDMSKPFHVETNQSTEQAKKFNTGFSNIFISSSLNEFTNTQLISLLKIRASVGVGWDGARRYFSDMQGQLDNKSSELPAEYFEDSDPQKDSSLPERIATDHLTDHQARTISFPLIAAQFTLRYFTRCTEFCLVCHDQIGEDFEALKPYVCEKPLCLYQYMALGFGPSVEHEILTQPYVVDLLVSFCYSSAFSRRIRDYPTGMSLVVPPVMGPVTTAYGTGRLVPASFDAHSPTLDVSKAQIGIRFDRNRREVTFYGFESSPVRNGEWVVIKPADHRLASEHYRVEDVSLFPTIRLSSTPVIRHGGAAIPPVHTTIVPATPATTPPPPNLQLATMTVYNHNFDDMTETEKAETIVMLIESLPSIRELRTYLIHQSHSTEPSLRSWKDRLSPAALGILRWIIASNRSCIVQVDRCPGQTNEELATSKIRLDQRVTNISENWVQFRFAQGSPDKEQRFLKALRDQQANFNAKYPTLFAFHGSPLQNWHSIIRTGLDFKETVHGRAYGHGVYHALDQGVSITYAQANASFWHGSELRITSAMSLNEIVNCPSQFASNSPYLVVQHIDWIQCRYLFVQVSGTLAGNSETDSSCGSINKPKTKRDVTGEVEQDPRRPVKSVESKLIGIPLCAASLSRTFRVNATAVPAKKKRKHDSANVEQISEVAASDGENISDIEFLVSDDEGSIKGKGIGRQIVVLDSKPLTDFIAGSLNQSSLPMLQPPLYATSAASKTLNRNLKDVLAIQRKTPLHELGWYINPELISNIYQWIVELHSFDASLPLAKDMKAAGVTSIVLEIRFGKDYPFSPPFVRVIRPRFLPFQSGGGGHVTAGGAMCMELLTNTGWTSVSTIESVLLQVRVEMMSLDRPARLESIKKLSQRDYGTAEAIEAYERSCKVHGWAIPPGFRDFASPIGGSS</sequence>
<dbReference type="SMART" id="SM00212">
    <property type="entry name" value="UBCc"/>
    <property type="match status" value="1"/>
</dbReference>
<feature type="region of interest" description="Disordered" evidence="5">
    <location>
        <begin position="876"/>
        <end position="905"/>
    </location>
</feature>
<dbReference type="InParanoid" id="A0A218ZCV2"/>
<keyword evidence="3" id="KW-0548">Nucleotidyltransferase</keyword>
<evidence type="ECO:0000256" key="4">
    <source>
        <dbReference type="ARBA" id="ARBA00023027"/>
    </source>
</evidence>
<accession>A0A218ZCV2</accession>
<dbReference type="InterPro" id="IPR000608">
    <property type="entry name" value="UBC"/>
</dbReference>
<evidence type="ECO:0000256" key="1">
    <source>
        <dbReference type="ARBA" id="ARBA00022676"/>
    </source>
</evidence>
<feature type="domain" description="UBC core" evidence="6">
    <location>
        <begin position="1019"/>
        <end position="1187"/>
    </location>
</feature>
<reference evidence="7 8" key="1">
    <citation type="submission" date="2017-04" db="EMBL/GenBank/DDBJ databases">
        <title>Draft genome sequence of Marssonina coronaria NL1: causal agent of apple blotch.</title>
        <authorList>
            <person name="Cheng Q."/>
        </authorList>
    </citation>
    <scope>NUCLEOTIDE SEQUENCE [LARGE SCALE GENOMIC DNA]</scope>
    <source>
        <strain evidence="7 8">NL1</strain>
    </source>
</reference>
<dbReference type="STRING" id="503106.A0A218ZCV2"/>
<dbReference type="Gene3D" id="3.10.110.10">
    <property type="entry name" value="Ubiquitin Conjugating Enzyme"/>
    <property type="match status" value="1"/>
</dbReference>
<keyword evidence="8" id="KW-1185">Reference proteome</keyword>
<comment type="caution">
    <text evidence="7">The sequence shown here is derived from an EMBL/GenBank/DDBJ whole genome shotgun (WGS) entry which is preliminary data.</text>
</comment>
<gene>
    <name evidence="7" type="ORF">B2J93_1643</name>
</gene>
<proteinExistence type="predicted"/>
<keyword evidence="2" id="KW-0808">Transferase</keyword>
<dbReference type="FunFam" id="3.10.110.10:FF:000107">
    <property type="entry name" value="Ubiquitin conjugating enzyme, putative"/>
    <property type="match status" value="1"/>
</dbReference>
<dbReference type="InterPro" id="IPR016135">
    <property type="entry name" value="UBQ-conjugating_enzyme/RWD"/>
</dbReference>
<dbReference type="SUPFAM" id="SSF54495">
    <property type="entry name" value="UBC-like"/>
    <property type="match status" value="1"/>
</dbReference>
<dbReference type="EMBL" id="MZNU01000061">
    <property type="protein sequence ID" value="OWP05594.1"/>
    <property type="molecule type" value="Genomic_DNA"/>
</dbReference>
<dbReference type="InterPro" id="IPR051838">
    <property type="entry name" value="ARTD_PARP"/>
</dbReference>
<dbReference type="PANTHER" id="PTHR21328">
    <property type="entry name" value="POLY ADP-RIBOSE POLYMERASE FAMILY, MEMBER PARP"/>
    <property type="match status" value="1"/>
</dbReference>
<dbReference type="OrthoDB" id="109543at2759"/>
<dbReference type="InterPro" id="IPR012317">
    <property type="entry name" value="Poly(ADP-ribose)pol_cat_dom"/>
</dbReference>
<evidence type="ECO:0000259" key="6">
    <source>
        <dbReference type="PROSITE" id="PS50127"/>
    </source>
</evidence>
<evidence type="ECO:0000313" key="7">
    <source>
        <dbReference type="EMBL" id="OWP05594.1"/>
    </source>
</evidence>
<keyword evidence="4" id="KW-0520">NAD</keyword>
<dbReference type="PROSITE" id="PS50127">
    <property type="entry name" value="UBC_2"/>
    <property type="match status" value="1"/>
</dbReference>
<evidence type="ECO:0000256" key="3">
    <source>
        <dbReference type="ARBA" id="ARBA00022695"/>
    </source>
</evidence>
<keyword evidence="1" id="KW-0328">Glycosyltransferase</keyword>
<name>A0A218ZCV2_9HELO</name>
<protein>
    <submittedName>
        <fullName evidence="7">Poly(ADP-ribose) polymerase catalytic domain</fullName>
    </submittedName>
</protein>